<evidence type="ECO:0000256" key="4">
    <source>
        <dbReference type="ARBA" id="ARBA00022679"/>
    </source>
</evidence>
<organism evidence="11">
    <name type="scientific">Anopheles atroparvus</name>
    <name type="common">European mosquito</name>
    <dbReference type="NCBI Taxonomy" id="41427"/>
    <lineage>
        <taxon>Eukaryota</taxon>
        <taxon>Metazoa</taxon>
        <taxon>Ecdysozoa</taxon>
        <taxon>Arthropoda</taxon>
        <taxon>Hexapoda</taxon>
        <taxon>Insecta</taxon>
        <taxon>Pterygota</taxon>
        <taxon>Neoptera</taxon>
        <taxon>Endopterygota</taxon>
        <taxon>Diptera</taxon>
        <taxon>Nematocera</taxon>
        <taxon>Culicoidea</taxon>
        <taxon>Culicidae</taxon>
        <taxon>Anophelinae</taxon>
        <taxon>Anopheles</taxon>
    </lineage>
</organism>
<evidence type="ECO:0000256" key="1">
    <source>
        <dbReference type="ARBA" id="ARBA00004606"/>
    </source>
</evidence>
<keyword evidence="6" id="KW-0735">Signal-anchor</keyword>
<comment type="similarity">
    <text evidence="2">Belongs to the glycosyltransferase 31 family.</text>
</comment>
<dbReference type="AlphaFoldDB" id="A0A182IPU1"/>
<evidence type="ECO:0000313" key="11">
    <source>
        <dbReference type="EnsemblMetazoa" id="AATE003169-PA.1"/>
    </source>
</evidence>
<dbReference type="GO" id="GO:0016757">
    <property type="term" value="F:glycosyltransferase activity"/>
    <property type="evidence" value="ECO:0007669"/>
    <property type="project" value="UniProtKB-KW"/>
</dbReference>
<evidence type="ECO:0000256" key="8">
    <source>
        <dbReference type="ARBA" id="ARBA00023136"/>
    </source>
</evidence>
<evidence type="ECO:0000256" key="5">
    <source>
        <dbReference type="ARBA" id="ARBA00022692"/>
    </source>
</evidence>
<accession>A0A182IPU1</accession>
<name>A0A182IPU1_ANOAO</name>
<dbReference type="GO" id="GO:0012505">
    <property type="term" value="C:endomembrane system"/>
    <property type="evidence" value="ECO:0007669"/>
    <property type="project" value="UniProtKB-SubCell"/>
</dbReference>
<keyword evidence="8" id="KW-0472">Membrane</keyword>
<dbReference type="InterPro" id="IPR003378">
    <property type="entry name" value="Fringe-like_glycosylTrfase"/>
</dbReference>
<dbReference type="VEuPathDB" id="VectorBase:AATE003169"/>
<proteinExistence type="inferred from homology"/>
<feature type="domain" description="Fringe-like glycosyltransferase" evidence="10">
    <location>
        <begin position="316"/>
        <end position="484"/>
    </location>
</feature>
<evidence type="ECO:0000259" key="10">
    <source>
        <dbReference type="Pfam" id="PF02434"/>
    </source>
</evidence>
<keyword evidence="4" id="KW-0808">Transferase</keyword>
<sequence length="506" mass="57082">MSSASQSELVLLVDEAIGIPDGVINCVELNRLLKQLAEGLTSSGKELESQRLLQDERLKALEEAFGEIHEAMNHFEEAQPGEEGDLNCEGDQEQQQVVPEIEEPEPSPGNDVQAQKLAIEVDADLVPEQAQQCSMHEEKLLSVIGDLDERLKKVEEVFCQKLDLLSSEFQAFQEKIVHKQTNLEEAASSVSVQQSASSTEQMDKMEKFSSQLTELHHQMEQLLSHRDQLPVQLEALLEEKLKGVEIDSKSGRTVGLADSVAPKKSTSQGKEAAVTTQEVMENLSCLACDTKNVIQRVRNGGRYLGPRMSAKLAIVARRWWCHFDDDNYVNVPRLVRMLDDYSPTQDWYLGKPSISSPLEIFLDNTKTSTEVNKKVTFWFATGGAGFCISRALALRMMPVAASGKFVTIGDKIRFPDDVTMGFLIEHLLNVPLTVIDAFHSHLEPMEFIRPETFHDQVSFSYARMRDEWNVVKVDGFDVKTDPKRIYSLHCYLYPFFSICPKSIRRR</sequence>
<evidence type="ECO:0000256" key="3">
    <source>
        <dbReference type="ARBA" id="ARBA00022676"/>
    </source>
</evidence>
<protein>
    <recommendedName>
        <fullName evidence="10">Fringe-like glycosyltransferase domain-containing protein</fullName>
    </recommendedName>
</protein>
<reference evidence="11" key="1">
    <citation type="submission" date="2022-08" db="UniProtKB">
        <authorList>
            <consortium name="EnsemblMetazoa"/>
        </authorList>
    </citation>
    <scope>IDENTIFICATION</scope>
    <source>
        <strain evidence="11">EBRO</strain>
    </source>
</reference>
<comment type="subcellular location">
    <subcellularLocation>
        <location evidence="9">Endomembrane system</location>
        <topology evidence="9">Single-pass membrane protein</topology>
    </subcellularLocation>
    <subcellularLocation>
        <location evidence="1">Membrane</location>
        <topology evidence="1">Single-pass type II membrane protein</topology>
    </subcellularLocation>
</comment>
<dbReference type="GO" id="GO:0016020">
    <property type="term" value="C:membrane"/>
    <property type="evidence" value="ECO:0007669"/>
    <property type="project" value="UniProtKB-SubCell"/>
</dbReference>
<keyword evidence="7" id="KW-1133">Transmembrane helix</keyword>
<dbReference type="Pfam" id="PF02434">
    <property type="entry name" value="Fringe"/>
    <property type="match status" value="1"/>
</dbReference>
<keyword evidence="3" id="KW-0328">Glycosyltransferase</keyword>
<evidence type="ECO:0000256" key="9">
    <source>
        <dbReference type="ARBA" id="ARBA00037847"/>
    </source>
</evidence>
<evidence type="ECO:0000256" key="7">
    <source>
        <dbReference type="ARBA" id="ARBA00022989"/>
    </source>
</evidence>
<dbReference type="PANTHER" id="PTHR10811">
    <property type="entry name" value="FRINGE-RELATED"/>
    <property type="match status" value="1"/>
</dbReference>
<keyword evidence="5" id="KW-0812">Transmembrane</keyword>
<evidence type="ECO:0000256" key="6">
    <source>
        <dbReference type="ARBA" id="ARBA00022968"/>
    </source>
</evidence>
<dbReference type="EnsemblMetazoa" id="AATE003169-RA">
    <property type="protein sequence ID" value="AATE003169-PA.1"/>
    <property type="gene ID" value="AATE003169"/>
</dbReference>
<dbReference type="Gene3D" id="3.90.550.50">
    <property type="match status" value="1"/>
</dbReference>
<dbReference type="STRING" id="41427.A0A182IPU1"/>
<evidence type="ECO:0000256" key="2">
    <source>
        <dbReference type="ARBA" id="ARBA00008661"/>
    </source>
</evidence>